<proteinExistence type="predicted"/>
<keyword evidence="2" id="KW-1185">Reference proteome</keyword>
<evidence type="ECO:0000313" key="1">
    <source>
        <dbReference type="EMBL" id="GCE09161.1"/>
    </source>
</evidence>
<evidence type="ECO:0000313" key="2">
    <source>
        <dbReference type="Proteomes" id="UP000287224"/>
    </source>
</evidence>
<reference evidence="2" key="1">
    <citation type="submission" date="2018-12" db="EMBL/GenBank/DDBJ databases">
        <title>Tengunoibacter tsumagoiensis gen. nov., sp. nov., Dictyobacter kobayashii sp. nov., D. alpinus sp. nov., and D. joshuensis sp. nov. and description of Dictyobacteraceae fam. nov. within the order Ktedonobacterales isolated from Tengu-no-mugimeshi.</title>
        <authorList>
            <person name="Wang C.M."/>
            <person name="Zheng Y."/>
            <person name="Sakai Y."/>
            <person name="Toyoda A."/>
            <person name="Minakuchi Y."/>
            <person name="Abe K."/>
            <person name="Yokota A."/>
            <person name="Yabe S."/>
        </authorList>
    </citation>
    <scope>NUCLEOTIDE SEQUENCE [LARGE SCALE GENOMIC DNA]</scope>
    <source>
        <strain evidence="2">S-27</strain>
    </source>
</reference>
<accession>A0A401ZQL7</accession>
<comment type="caution">
    <text evidence="1">The sequence shown here is derived from an EMBL/GenBank/DDBJ whole genome shotgun (WGS) entry which is preliminary data.</text>
</comment>
<name>A0A401ZQL7_9CHLR</name>
<sequence length="80" mass="8753">MGCYDHTHARLGWGQWHRGAIEEGTACSTLGMNGVLVRRGLQTGLYQGQIKEPIVLTVHRDTDAGLHQVFEDAPVAIQAI</sequence>
<organism evidence="1 2">
    <name type="scientific">Dictyobacter aurantiacus</name>
    <dbReference type="NCBI Taxonomy" id="1936993"/>
    <lineage>
        <taxon>Bacteria</taxon>
        <taxon>Bacillati</taxon>
        <taxon>Chloroflexota</taxon>
        <taxon>Ktedonobacteria</taxon>
        <taxon>Ktedonobacterales</taxon>
        <taxon>Dictyobacteraceae</taxon>
        <taxon>Dictyobacter</taxon>
    </lineage>
</organism>
<dbReference type="AlphaFoldDB" id="A0A401ZQL7"/>
<dbReference type="Proteomes" id="UP000287224">
    <property type="component" value="Unassembled WGS sequence"/>
</dbReference>
<gene>
    <name evidence="1" type="ORF">KDAU_64900</name>
</gene>
<dbReference type="EMBL" id="BIFQ01000002">
    <property type="protein sequence ID" value="GCE09161.1"/>
    <property type="molecule type" value="Genomic_DNA"/>
</dbReference>
<protein>
    <submittedName>
        <fullName evidence="1">Uncharacterized protein</fullName>
    </submittedName>
</protein>